<evidence type="ECO:0000313" key="4">
    <source>
        <dbReference type="Proteomes" id="UP000054820"/>
    </source>
</evidence>
<organism evidence="3 5">
    <name type="scientific">Legionella steigerwaltii</name>
    <dbReference type="NCBI Taxonomy" id="460"/>
    <lineage>
        <taxon>Bacteria</taxon>
        <taxon>Pseudomonadati</taxon>
        <taxon>Pseudomonadota</taxon>
        <taxon>Gammaproteobacteria</taxon>
        <taxon>Legionellales</taxon>
        <taxon>Legionellaceae</taxon>
        <taxon>Legionella</taxon>
    </lineage>
</organism>
<dbReference type="EMBL" id="LNYZ01000001">
    <property type="protein sequence ID" value="KTD81045.1"/>
    <property type="molecule type" value="Genomic_DNA"/>
</dbReference>
<evidence type="ECO:0000313" key="5">
    <source>
        <dbReference type="Proteomes" id="UP000255110"/>
    </source>
</evidence>
<dbReference type="EMBL" id="UGOY01000001">
    <property type="protein sequence ID" value="STY23267.1"/>
    <property type="molecule type" value="Genomic_DNA"/>
</dbReference>
<evidence type="ECO:0000313" key="3">
    <source>
        <dbReference type="EMBL" id="STY23267.1"/>
    </source>
</evidence>
<dbReference type="Proteomes" id="UP000255110">
    <property type="component" value="Unassembled WGS sequence"/>
</dbReference>
<accession>A0A378L971</accession>
<evidence type="ECO:0000256" key="1">
    <source>
        <dbReference type="SAM" id="MobiDB-lite"/>
    </source>
</evidence>
<sequence>MMIQQLQAIFSNPEVISIKPGLLEQIKDLAEIGFSEKLNKFIRSNKKKFELYKSTKFDASKYNENYLKFLNELIDALSLTKEDIVTETIRWKYADLKHINRYDKTKNQLTQTIEDSDLATNVIIRLEAFRKKLDPIKNQQQVFQQQIFQAKTLVNLTNDDVVANRSNLTRMQGDYLNLLSSSETSLESLAEFDRNFDLLFGQKTSSALQQELAERKRIMGRIIEECVATSVEEGIKKEQSKLNELIKNTESILEQATDLKKLSELFQQVKTIERVVTQKAAELLSPSDVQKLKQLIQFIEEKEKEILRIKEGITGAEKVHQQTIQAIEKIEKSIQQKKEQAASFLEEMRNSSSKDQQKAVEEDHVPVEVDQRTDQTVGVIEQPIQQKNEQAESFKEQPPTREDHQDNGEPPPESDRILKVKKARLQEAISLINAYKETLEYEKKHSIKFFHRSRNQAKIDYCNLLKNELSTKVDGLKSDSKLLSIIKEAHEKAIKSCDAQEVTKGGSYFGTSRMLSVQRLLGIAEAWETKGRSKFLGFSRKSDFHGLKTSGIVTEHEKKTVENFYNEEAESNDAYQKLKEQVFPKATGNSKTLN</sequence>
<proteinExistence type="predicted"/>
<keyword evidence="4" id="KW-1185">Reference proteome</keyword>
<feature type="compositionally biased region" description="Basic and acidic residues" evidence="1">
    <location>
        <begin position="355"/>
        <end position="373"/>
    </location>
</feature>
<gene>
    <name evidence="2" type="ORF">Lstg_0272</name>
    <name evidence="3" type="ORF">NCTC11991_01871</name>
</gene>
<evidence type="ECO:0000313" key="2">
    <source>
        <dbReference type="EMBL" id="KTD81045.1"/>
    </source>
</evidence>
<feature type="region of interest" description="Disordered" evidence="1">
    <location>
        <begin position="343"/>
        <end position="415"/>
    </location>
</feature>
<dbReference type="Proteomes" id="UP000054820">
    <property type="component" value="Unassembled WGS sequence"/>
</dbReference>
<protein>
    <submittedName>
        <fullName evidence="3">Uncharacterized protein</fullName>
    </submittedName>
</protein>
<feature type="compositionally biased region" description="Basic and acidic residues" evidence="1">
    <location>
        <begin position="389"/>
        <end position="415"/>
    </location>
</feature>
<reference evidence="3 5" key="2">
    <citation type="submission" date="2018-06" db="EMBL/GenBank/DDBJ databases">
        <authorList>
            <consortium name="Pathogen Informatics"/>
            <person name="Doyle S."/>
        </authorList>
    </citation>
    <scope>NUCLEOTIDE SEQUENCE [LARGE SCALE GENOMIC DNA]</scope>
    <source>
        <strain evidence="3 5">NCTC11991</strain>
    </source>
</reference>
<reference evidence="2 4" key="1">
    <citation type="submission" date="2015-11" db="EMBL/GenBank/DDBJ databases">
        <title>Genomic analysis of 38 Legionella species identifies large and diverse effector repertoires.</title>
        <authorList>
            <person name="Burstein D."/>
            <person name="Amaro F."/>
            <person name="Zusman T."/>
            <person name="Lifshitz Z."/>
            <person name="Cohen O."/>
            <person name="Gilbert J.A."/>
            <person name="Pupko T."/>
            <person name="Shuman H.A."/>
            <person name="Segal G."/>
        </authorList>
    </citation>
    <scope>NUCLEOTIDE SEQUENCE [LARGE SCALE GENOMIC DNA]</scope>
    <source>
        <strain evidence="2 4">SC-18-C9</strain>
    </source>
</reference>
<dbReference type="AlphaFoldDB" id="A0A378L971"/>
<name>A0A378L971_9GAMM</name>